<gene>
    <name evidence="1" type="ORF">VNO77_34518</name>
</gene>
<name>A0AAN9PYL3_CANGL</name>
<proteinExistence type="predicted"/>
<keyword evidence="2" id="KW-1185">Reference proteome</keyword>
<reference evidence="1 2" key="1">
    <citation type="submission" date="2024-01" db="EMBL/GenBank/DDBJ databases">
        <title>The genomes of 5 underutilized Papilionoideae crops provide insights into root nodulation and disease resistanc.</title>
        <authorList>
            <person name="Jiang F."/>
        </authorList>
    </citation>
    <scope>NUCLEOTIDE SEQUENCE [LARGE SCALE GENOMIC DNA]</scope>
    <source>
        <strain evidence="1">LVBAO_FW01</strain>
        <tissue evidence="1">Leaves</tissue>
    </source>
</reference>
<dbReference type="EMBL" id="JAYMYQ010000008">
    <property type="protein sequence ID" value="KAK7315936.1"/>
    <property type="molecule type" value="Genomic_DNA"/>
</dbReference>
<evidence type="ECO:0000313" key="2">
    <source>
        <dbReference type="Proteomes" id="UP001367508"/>
    </source>
</evidence>
<dbReference type="Proteomes" id="UP001367508">
    <property type="component" value="Unassembled WGS sequence"/>
</dbReference>
<sequence>MVAMHEANVPTAKLILTLPSLVATSTETVVAFGTYTQHPSKFVQEETIGCDKLALHFGIILNGTHSSEGRNNSLGFLLLNGKLEPVTWKVALLLDEISFKTLLLLLEIAYTRSF</sequence>
<organism evidence="1 2">
    <name type="scientific">Canavalia gladiata</name>
    <name type="common">Sword bean</name>
    <name type="synonym">Dolichos gladiatus</name>
    <dbReference type="NCBI Taxonomy" id="3824"/>
    <lineage>
        <taxon>Eukaryota</taxon>
        <taxon>Viridiplantae</taxon>
        <taxon>Streptophyta</taxon>
        <taxon>Embryophyta</taxon>
        <taxon>Tracheophyta</taxon>
        <taxon>Spermatophyta</taxon>
        <taxon>Magnoliopsida</taxon>
        <taxon>eudicotyledons</taxon>
        <taxon>Gunneridae</taxon>
        <taxon>Pentapetalae</taxon>
        <taxon>rosids</taxon>
        <taxon>fabids</taxon>
        <taxon>Fabales</taxon>
        <taxon>Fabaceae</taxon>
        <taxon>Papilionoideae</taxon>
        <taxon>50 kb inversion clade</taxon>
        <taxon>NPAAA clade</taxon>
        <taxon>indigoferoid/millettioid clade</taxon>
        <taxon>Phaseoleae</taxon>
        <taxon>Canavalia</taxon>
    </lineage>
</organism>
<evidence type="ECO:0000313" key="1">
    <source>
        <dbReference type="EMBL" id="KAK7315936.1"/>
    </source>
</evidence>
<accession>A0AAN9PYL3</accession>
<dbReference type="AlphaFoldDB" id="A0AAN9PYL3"/>
<protein>
    <submittedName>
        <fullName evidence="1">Uncharacterized protein</fullName>
    </submittedName>
</protein>
<comment type="caution">
    <text evidence="1">The sequence shown here is derived from an EMBL/GenBank/DDBJ whole genome shotgun (WGS) entry which is preliminary data.</text>
</comment>